<dbReference type="Gene3D" id="1.10.150.120">
    <property type="entry name" value="[2Fe-2S]-binding domain"/>
    <property type="match status" value="1"/>
</dbReference>
<keyword evidence="3" id="KW-0560">Oxidoreductase</keyword>
<dbReference type="EMBL" id="BMIS01000006">
    <property type="protein sequence ID" value="GGE69447.1"/>
    <property type="molecule type" value="Genomic_DNA"/>
</dbReference>
<gene>
    <name evidence="9" type="ORF">GCM10011401_16010</name>
</gene>
<dbReference type="Gene3D" id="3.30.530.20">
    <property type="match status" value="1"/>
</dbReference>
<comment type="pathway">
    <text evidence="6">Alkaloid degradation; nicotine degradation.</text>
</comment>
<dbReference type="PANTHER" id="PTHR44379:SF5">
    <property type="entry name" value="OXIDOREDUCTASE WITH IRON-SULFUR SUBUNIT"/>
    <property type="match status" value="1"/>
</dbReference>
<dbReference type="InterPro" id="IPR036884">
    <property type="entry name" value="2Fe-2S-bd_dom_sf"/>
</dbReference>
<evidence type="ECO:0000256" key="6">
    <source>
        <dbReference type="ARBA" id="ARBA00060707"/>
    </source>
</evidence>
<dbReference type="Pfam" id="PF06240">
    <property type="entry name" value="COXG"/>
    <property type="match status" value="1"/>
</dbReference>
<dbReference type="InterPro" id="IPR012675">
    <property type="entry name" value="Beta-grasp_dom_sf"/>
</dbReference>
<evidence type="ECO:0000313" key="9">
    <source>
        <dbReference type="EMBL" id="GGE69447.1"/>
    </source>
</evidence>
<reference evidence="9" key="1">
    <citation type="journal article" date="2014" name="Int. J. Syst. Evol. Microbiol.">
        <title>Complete genome sequence of Corynebacterium casei LMG S-19264T (=DSM 44701T), isolated from a smear-ripened cheese.</title>
        <authorList>
            <consortium name="US DOE Joint Genome Institute (JGI-PGF)"/>
            <person name="Walter F."/>
            <person name="Albersmeier A."/>
            <person name="Kalinowski J."/>
            <person name="Ruckert C."/>
        </authorList>
    </citation>
    <scope>NUCLEOTIDE SEQUENCE</scope>
    <source>
        <strain evidence="9">CGMCC 1.15388</strain>
    </source>
</reference>
<dbReference type="InterPro" id="IPR006058">
    <property type="entry name" value="2Fe2S_fd_BS"/>
</dbReference>
<feature type="region of interest" description="Disordered" evidence="7">
    <location>
        <begin position="188"/>
        <end position="220"/>
    </location>
</feature>
<dbReference type="InterPro" id="IPR036010">
    <property type="entry name" value="2Fe-2S_ferredoxin-like_sf"/>
</dbReference>
<dbReference type="CDD" id="cd00207">
    <property type="entry name" value="fer2"/>
    <property type="match status" value="1"/>
</dbReference>
<keyword evidence="5" id="KW-0411">Iron-sulfur</keyword>
<dbReference type="PANTHER" id="PTHR44379">
    <property type="entry name" value="OXIDOREDUCTASE WITH IRON-SULFUR SUBUNIT"/>
    <property type="match status" value="1"/>
</dbReference>
<dbReference type="Pfam" id="PF00111">
    <property type="entry name" value="Fer2"/>
    <property type="match status" value="1"/>
</dbReference>
<evidence type="ECO:0000256" key="1">
    <source>
        <dbReference type="ARBA" id="ARBA00022714"/>
    </source>
</evidence>
<sequence>MSRSATLRRTLKNPLKGLRNGRGSAGEETLRVEAEETVRVSFTVNGRPAEVDVAPRVTLSDALRDHLSLTGTHIGCEHGVCGMCTVIVDGDAARACLLLACQLEGAEIMTVEGLGTPDDLHPLQDSFSRHHALQCGFCTPGMLMSAYELLDHEPGVPKEELPEKMSGVLCRCTGYRHIMDAVSDVAEQHPEGAPAPRNCGTAQLLPRTTAGGPGSTAEEDLQHRAPAEITLPSSEPTVTVGVEEHIRATPEEIWEVLQDTDRVARCLPGAELIEDFGEDRYLGRIRVALGPVKLSFIGDIHVTERSEENRSIRALAQAEDAAGGSVQAGVALSAQPHEGGSLLSADADLFMVGKIAQMGRSLAGDVSADMFAQFTRALDATARGEEPTDTQAPSSVAMFTRLMSTRAKALVGRLRRR</sequence>
<evidence type="ECO:0000256" key="2">
    <source>
        <dbReference type="ARBA" id="ARBA00022723"/>
    </source>
</evidence>
<dbReference type="FunFam" id="3.10.20.30:FF:000020">
    <property type="entry name" value="Xanthine dehydrogenase iron-sulfur subunit"/>
    <property type="match status" value="1"/>
</dbReference>
<proteinExistence type="predicted"/>
<evidence type="ECO:0000259" key="8">
    <source>
        <dbReference type="PROSITE" id="PS51085"/>
    </source>
</evidence>
<dbReference type="Gene3D" id="3.10.20.30">
    <property type="match status" value="1"/>
</dbReference>
<evidence type="ECO:0000256" key="4">
    <source>
        <dbReference type="ARBA" id="ARBA00023004"/>
    </source>
</evidence>
<dbReference type="PROSITE" id="PS00197">
    <property type="entry name" value="2FE2S_FER_1"/>
    <property type="match status" value="1"/>
</dbReference>
<dbReference type="InterPro" id="IPR001041">
    <property type="entry name" value="2Fe-2S_ferredoxin-type"/>
</dbReference>
<dbReference type="PROSITE" id="PS51085">
    <property type="entry name" value="2FE2S_FER_2"/>
    <property type="match status" value="1"/>
</dbReference>
<feature type="domain" description="2Fe-2S ferredoxin-type" evidence="8">
    <location>
        <begin position="38"/>
        <end position="114"/>
    </location>
</feature>
<evidence type="ECO:0000256" key="5">
    <source>
        <dbReference type="ARBA" id="ARBA00023014"/>
    </source>
</evidence>
<accession>A0A917EPP2</accession>
<dbReference type="AlphaFoldDB" id="A0A917EPP2"/>
<dbReference type="SUPFAM" id="SSF47741">
    <property type="entry name" value="CO dehydrogenase ISP C-domain like"/>
    <property type="match status" value="1"/>
</dbReference>
<dbReference type="InterPro" id="IPR002888">
    <property type="entry name" value="2Fe-2S-bd"/>
</dbReference>
<reference evidence="9" key="2">
    <citation type="submission" date="2020-09" db="EMBL/GenBank/DDBJ databases">
        <authorList>
            <person name="Sun Q."/>
            <person name="Zhou Y."/>
        </authorList>
    </citation>
    <scope>NUCLEOTIDE SEQUENCE</scope>
    <source>
        <strain evidence="9">CGMCC 1.15388</strain>
    </source>
</reference>
<dbReference type="GO" id="GO:0051537">
    <property type="term" value="F:2 iron, 2 sulfur cluster binding"/>
    <property type="evidence" value="ECO:0007669"/>
    <property type="project" value="UniProtKB-KW"/>
</dbReference>
<comment type="caution">
    <text evidence="9">The sequence shown here is derived from an EMBL/GenBank/DDBJ whole genome shotgun (WGS) entry which is preliminary data.</text>
</comment>
<evidence type="ECO:0000256" key="7">
    <source>
        <dbReference type="SAM" id="MobiDB-lite"/>
    </source>
</evidence>
<dbReference type="Pfam" id="PF01799">
    <property type="entry name" value="Fer2_2"/>
    <property type="match status" value="1"/>
</dbReference>
<keyword evidence="4" id="KW-0408">Iron</keyword>
<keyword evidence="1" id="KW-0001">2Fe-2S</keyword>
<keyword evidence="10" id="KW-1185">Reference proteome</keyword>
<dbReference type="SUPFAM" id="SSF55961">
    <property type="entry name" value="Bet v1-like"/>
    <property type="match status" value="1"/>
</dbReference>
<dbReference type="SUPFAM" id="SSF54292">
    <property type="entry name" value="2Fe-2S ferredoxin-like"/>
    <property type="match status" value="1"/>
</dbReference>
<feature type="region of interest" description="Disordered" evidence="7">
    <location>
        <begin position="1"/>
        <end position="29"/>
    </location>
</feature>
<dbReference type="GO" id="GO:0016491">
    <property type="term" value="F:oxidoreductase activity"/>
    <property type="evidence" value="ECO:0007669"/>
    <property type="project" value="UniProtKB-KW"/>
</dbReference>
<dbReference type="InterPro" id="IPR010419">
    <property type="entry name" value="CO_DH_gsu"/>
</dbReference>
<dbReference type="InterPro" id="IPR051452">
    <property type="entry name" value="Diverse_Oxidoreductases"/>
</dbReference>
<organism evidence="9 10">
    <name type="scientific">Nesterenkonia cremea</name>
    <dbReference type="NCBI Taxonomy" id="1882340"/>
    <lineage>
        <taxon>Bacteria</taxon>
        <taxon>Bacillati</taxon>
        <taxon>Actinomycetota</taxon>
        <taxon>Actinomycetes</taxon>
        <taxon>Micrococcales</taxon>
        <taxon>Micrococcaceae</taxon>
        <taxon>Nesterenkonia</taxon>
    </lineage>
</organism>
<keyword evidence="2" id="KW-0479">Metal-binding</keyword>
<dbReference type="Proteomes" id="UP000633136">
    <property type="component" value="Unassembled WGS sequence"/>
</dbReference>
<dbReference type="InterPro" id="IPR023393">
    <property type="entry name" value="START-like_dom_sf"/>
</dbReference>
<evidence type="ECO:0000313" key="10">
    <source>
        <dbReference type="Proteomes" id="UP000633136"/>
    </source>
</evidence>
<protein>
    <submittedName>
        <fullName evidence="9">Carbon monoxide dehydrogenase</fullName>
    </submittedName>
</protein>
<dbReference type="CDD" id="cd07823">
    <property type="entry name" value="SRPBCC_5"/>
    <property type="match status" value="1"/>
</dbReference>
<dbReference type="GO" id="GO:0046872">
    <property type="term" value="F:metal ion binding"/>
    <property type="evidence" value="ECO:0007669"/>
    <property type="project" value="UniProtKB-KW"/>
</dbReference>
<name>A0A917EPP2_9MICC</name>
<evidence type="ECO:0000256" key="3">
    <source>
        <dbReference type="ARBA" id="ARBA00023002"/>
    </source>
</evidence>